<dbReference type="InterPro" id="IPR024042">
    <property type="entry name" value="TM1646-like_dom_sf"/>
</dbReference>
<organism evidence="3 4">
    <name type="scientific">Paenibacillus pasadenensis</name>
    <dbReference type="NCBI Taxonomy" id="217090"/>
    <lineage>
        <taxon>Bacteria</taxon>
        <taxon>Bacillati</taxon>
        <taxon>Bacillota</taxon>
        <taxon>Bacilli</taxon>
        <taxon>Bacillales</taxon>
        <taxon>Paenibacillaceae</taxon>
        <taxon>Paenibacillus</taxon>
    </lineage>
</organism>
<gene>
    <name evidence="3" type="ORF">B8V81_0035</name>
</gene>
<dbReference type="Gene3D" id="1.20.120.490">
    <property type="entry name" value="Hypothetical protein TM1646-like domain"/>
    <property type="match status" value="1"/>
</dbReference>
<comment type="caution">
    <text evidence="3">The sequence shown here is derived from an EMBL/GenBank/DDBJ whole genome shotgun (WGS) entry which is preliminary data.</text>
</comment>
<dbReference type="EMBL" id="NFEZ01000001">
    <property type="protein sequence ID" value="PLT47903.1"/>
    <property type="molecule type" value="Genomic_DNA"/>
</dbReference>
<evidence type="ECO:0000313" key="3">
    <source>
        <dbReference type="EMBL" id="PLT47903.1"/>
    </source>
</evidence>
<keyword evidence="1" id="KW-0175">Coiled coil</keyword>
<dbReference type="InterPro" id="IPR005585">
    <property type="entry name" value="DUF327"/>
</dbReference>
<accession>A0A2N5NC57</accession>
<evidence type="ECO:0000256" key="1">
    <source>
        <dbReference type="SAM" id="Coils"/>
    </source>
</evidence>
<evidence type="ECO:0000256" key="2">
    <source>
        <dbReference type="SAM" id="MobiDB-lite"/>
    </source>
</evidence>
<feature type="coiled-coil region" evidence="1">
    <location>
        <begin position="35"/>
        <end position="62"/>
    </location>
</feature>
<reference evidence="3 4" key="1">
    <citation type="submission" date="2017-05" db="EMBL/GenBank/DDBJ databases">
        <title>Functional genome analysis of Paenibacillus pasadenensis strain R16: insights on endophytic life style and antifungal activity.</title>
        <authorList>
            <person name="Passera A."/>
            <person name="Marcolungo L."/>
            <person name="Casati P."/>
            <person name="Brasca M."/>
            <person name="Quaglino F."/>
            <person name="Delledonne M."/>
        </authorList>
    </citation>
    <scope>NUCLEOTIDE SEQUENCE [LARGE SCALE GENOMIC DNA]</scope>
    <source>
        <strain evidence="3 4">R16</strain>
    </source>
</reference>
<keyword evidence="4" id="KW-1185">Reference proteome</keyword>
<dbReference type="SUPFAM" id="SSF158397">
    <property type="entry name" value="TM1646-like"/>
    <property type="match status" value="1"/>
</dbReference>
<protein>
    <submittedName>
        <fullName evidence="3">DUF327 domain-containing protein</fullName>
    </submittedName>
</protein>
<dbReference type="Pfam" id="PF03885">
    <property type="entry name" value="DUF327"/>
    <property type="match status" value="1"/>
</dbReference>
<dbReference type="AlphaFoldDB" id="A0A2N5NC57"/>
<name>A0A2N5NC57_9BACL</name>
<evidence type="ECO:0000313" key="4">
    <source>
        <dbReference type="Proteomes" id="UP000234789"/>
    </source>
</evidence>
<feature type="region of interest" description="Disordered" evidence="2">
    <location>
        <begin position="1"/>
        <end position="24"/>
    </location>
</feature>
<dbReference type="RefSeq" id="WP_101807359.1">
    <property type="nucleotide sequence ID" value="NZ_NFEZ01000001.1"/>
</dbReference>
<sequence length="147" mass="16667">MKIDPGYRALGQDRVSGGGAGRAVQPKSFADVMQQQNGSRTREELQQKLQDIQAQGDRLARSMTVRELQTYKAMVKQFLELTVRRGVGIKDVRSMDRRGRIKRHKLLDEVDDSLLAMAEELLQTEQGRMQLLQSVGDIRGLLINLLF</sequence>
<proteinExistence type="predicted"/>
<dbReference type="Proteomes" id="UP000234789">
    <property type="component" value="Unassembled WGS sequence"/>
</dbReference>